<keyword evidence="2" id="KW-1185">Reference proteome</keyword>
<dbReference type="RefSeq" id="WP_198881603.1">
    <property type="nucleotide sequence ID" value="NZ_JAEKJA010000006.1"/>
</dbReference>
<reference evidence="1" key="1">
    <citation type="submission" date="2020-12" db="EMBL/GenBank/DDBJ databases">
        <title>Bacterial taxonomy.</title>
        <authorList>
            <person name="Pan X."/>
        </authorList>
    </citation>
    <scope>NUCLEOTIDE SEQUENCE</scope>
    <source>
        <strain evidence="1">B2012</strain>
    </source>
</reference>
<name>A0A934IN77_9HYPH</name>
<evidence type="ECO:0000313" key="1">
    <source>
        <dbReference type="EMBL" id="MBJ3775700.1"/>
    </source>
</evidence>
<comment type="caution">
    <text evidence="1">The sequence shown here is derived from an EMBL/GenBank/DDBJ whole genome shotgun (WGS) entry which is preliminary data.</text>
</comment>
<dbReference type="GO" id="GO:0003824">
    <property type="term" value="F:catalytic activity"/>
    <property type="evidence" value="ECO:0007669"/>
    <property type="project" value="InterPro"/>
</dbReference>
<dbReference type="EMBL" id="JAEKJA010000006">
    <property type="protein sequence ID" value="MBJ3775700.1"/>
    <property type="molecule type" value="Genomic_DNA"/>
</dbReference>
<gene>
    <name evidence="1" type="ORF">JCR33_08395</name>
</gene>
<protein>
    <submittedName>
        <fullName evidence="1">DUF2848 family protein</fullName>
    </submittedName>
</protein>
<dbReference type="SUPFAM" id="SSF56529">
    <property type="entry name" value="FAH"/>
    <property type="match status" value="1"/>
</dbReference>
<dbReference type="Gene3D" id="3.90.850.10">
    <property type="entry name" value="Fumarylacetoacetase-like, C-terminal domain"/>
    <property type="match status" value="1"/>
</dbReference>
<accession>A0A934IN77</accession>
<dbReference type="Pfam" id="PF11010">
    <property type="entry name" value="DUF2848"/>
    <property type="match status" value="1"/>
</dbReference>
<dbReference type="Proteomes" id="UP000609531">
    <property type="component" value="Unassembled WGS sequence"/>
</dbReference>
<dbReference type="InterPro" id="IPR036663">
    <property type="entry name" value="Fumarylacetoacetase_C_sf"/>
</dbReference>
<proteinExistence type="predicted"/>
<sequence length="225" mass="23525">MLLKFTVEGETIGVTPSQVVIAGWTGRDMAAVQHHIDELAAIGVPPPSTVPLYYRVGAALVTQADTIDVVGGGSSGEVEPVLVVTGRGLLLTVGSDHTDRDLEAHSIAFSKQLAGKPIGRHAVRLATVADVDALELSSQISDDGESFAVYQRGTVRAIRPLDELIEGARAALGGLPEGTIIFCGTVPTTSGEIVPSIHFRGALRDPATGETLDVRYAVNRLPVVS</sequence>
<dbReference type="AlphaFoldDB" id="A0A934IN77"/>
<organism evidence="1 2">
    <name type="scientific">Acuticoccus mangrovi</name>
    <dbReference type="NCBI Taxonomy" id="2796142"/>
    <lineage>
        <taxon>Bacteria</taxon>
        <taxon>Pseudomonadati</taxon>
        <taxon>Pseudomonadota</taxon>
        <taxon>Alphaproteobacteria</taxon>
        <taxon>Hyphomicrobiales</taxon>
        <taxon>Amorphaceae</taxon>
        <taxon>Acuticoccus</taxon>
    </lineage>
</organism>
<dbReference type="InterPro" id="IPR021269">
    <property type="entry name" value="DUF2848"/>
</dbReference>
<evidence type="ECO:0000313" key="2">
    <source>
        <dbReference type="Proteomes" id="UP000609531"/>
    </source>
</evidence>